<reference evidence="1 2" key="1">
    <citation type="submission" date="2019-03" db="EMBL/GenBank/DDBJ databases">
        <title>First draft genome of Liparis tanakae, snailfish: a comprehensive survey of snailfish specific genes.</title>
        <authorList>
            <person name="Kim W."/>
            <person name="Song I."/>
            <person name="Jeong J.-H."/>
            <person name="Kim D."/>
            <person name="Kim S."/>
            <person name="Ryu S."/>
            <person name="Song J.Y."/>
            <person name="Lee S.K."/>
        </authorList>
    </citation>
    <scope>NUCLEOTIDE SEQUENCE [LARGE SCALE GENOMIC DNA]</scope>
    <source>
        <tissue evidence="1">Muscle</tissue>
    </source>
</reference>
<dbReference type="Proteomes" id="UP000314294">
    <property type="component" value="Unassembled WGS sequence"/>
</dbReference>
<evidence type="ECO:0000313" key="1">
    <source>
        <dbReference type="EMBL" id="TNN42403.1"/>
    </source>
</evidence>
<protein>
    <submittedName>
        <fullName evidence="1">Uncharacterized protein</fullName>
    </submittedName>
</protein>
<dbReference type="EMBL" id="SRLO01001038">
    <property type="protein sequence ID" value="TNN42403.1"/>
    <property type="molecule type" value="Genomic_DNA"/>
</dbReference>
<proteinExistence type="predicted"/>
<evidence type="ECO:0000313" key="2">
    <source>
        <dbReference type="Proteomes" id="UP000314294"/>
    </source>
</evidence>
<gene>
    <name evidence="1" type="ORF">EYF80_047416</name>
</gene>
<organism evidence="1 2">
    <name type="scientific">Liparis tanakae</name>
    <name type="common">Tanaka's snailfish</name>
    <dbReference type="NCBI Taxonomy" id="230148"/>
    <lineage>
        <taxon>Eukaryota</taxon>
        <taxon>Metazoa</taxon>
        <taxon>Chordata</taxon>
        <taxon>Craniata</taxon>
        <taxon>Vertebrata</taxon>
        <taxon>Euteleostomi</taxon>
        <taxon>Actinopterygii</taxon>
        <taxon>Neopterygii</taxon>
        <taxon>Teleostei</taxon>
        <taxon>Neoteleostei</taxon>
        <taxon>Acanthomorphata</taxon>
        <taxon>Eupercaria</taxon>
        <taxon>Perciformes</taxon>
        <taxon>Cottioidei</taxon>
        <taxon>Cottales</taxon>
        <taxon>Liparidae</taxon>
        <taxon>Liparis</taxon>
    </lineage>
</organism>
<comment type="caution">
    <text evidence="1">The sequence shown here is derived from an EMBL/GenBank/DDBJ whole genome shotgun (WGS) entry which is preliminary data.</text>
</comment>
<accession>A0A4Z2FNR0</accession>
<keyword evidence="2" id="KW-1185">Reference proteome</keyword>
<dbReference type="AlphaFoldDB" id="A0A4Z2FNR0"/>
<sequence>MWMNLYIGHVDEPVHRFISHQVSLLFSCDNGTKIHSNVRVLQPVSRFVEPFSPVTEHQMGPDPIQTLTYHLSLQISQNAFCYCVTLSFPGRCLVSNAA</sequence>
<name>A0A4Z2FNR0_9TELE</name>